<keyword evidence="8 9" id="KW-0472">Membrane</keyword>
<evidence type="ECO:0000256" key="3">
    <source>
        <dbReference type="ARBA" id="ARBA00022448"/>
    </source>
</evidence>
<evidence type="ECO:0000313" key="10">
    <source>
        <dbReference type="EMBL" id="KAK1603937.1"/>
    </source>
</evidence>
<keyword evidence="6 9" id="KW-1133">Transmembrane helix</keyword>
<keyword evidence="3" id="KW-0813">Transport</keyword>
<dbReference type="GO" id="GO:0046961">
    <property type="term" value="F:proton-transporting ATPase activity, rotational mechanism"/>
    <property type="evidence" value="ECO:0007669"/>
    <property type="project" value="InterPro"/>
</dbReference>
<gene>
    <name evidence="10" type="ORF">QYE76_027610</name>
</gene>
<evidence type="ECO:0000256" key="6">
    <source>
        <dbReference type="ARBA" id="ARBA00022989"/>
    </source>
</evidence>
<dbReference type="InterPro" id="IPR008389">
    <property type="entry name" value="ATPase_V0-cplx_e1/e2_su"/>
</dbReference>
<evidence type="ECO:0000256" key="5">
    <source>
        <dbReference type="ARBA" id="ARBA00022781"/>
    </source>
</evidence>
<dbReference type="GO" id="GO:0012505">
    <property type="term" value="C:endomembrane system"/>
    <property type="evidence" value="ECO:0007669"/>
    <property type="project" value="UniProtKB-SubCell"/>
</dbReference>
<dbReference type="PANTHER" id="PTHR12263">
    <property type="entry name" value="VACUOLAR ATP SYNTHASE SUBUNIT H"/>
    <property type="match status" value="1"/>
</dbReference>
<dbReference type="Proteomes" id="UP001231189">
    <property type="component" value="Unassembled WGS sequence"/>
</dbReference>
<keyword evidence="11" id="KW-1185">Reference proteome</keyword>
<keyword evidence="7" id="KW-0406">Ion transport</keyword>
<comment type="subcellular location">
    <subcellularLocation>
        <location evidence="1">Endomembrane system</location>
        <topology evidence="1">Multi-pass membrane protein</topology>
    </subcellularLocation>
</comment>
<evidence type="ECO:0000256" key="8">
    <source>
        <dbReference type="ARBA" id="ARBA00023136"/>
    </source>
</evidence>
<organism evidence="10 11">
    <name type="scientific">Lolium multiflorum</name>
    <name type="common">Italian ryegrass</name>
    <name type="synonym">Lolium perenne subsp. multiflorum</name>
    <dbReference type="NCBI Taxonomy" id="4521"/>
    <lineage>
        <taxon>Eukaryota</taxon>
        <taxon>Viridiplantae</taxon>
        <taxon>Streptophyta</taxon>
        <taxon>Embryophyta</taxon>
        <taxon>Tracheophyta</taxon>
        <taxon>Spermatophyta</taxon>
        <taxon>Magnoliopsida</taxon>
        <taxon>Liliopsida</taxon>
        <taxon>Poales</taxon>
        <taxon>Poaceae</taxon>
        <taxon>BOP clade</taxon>
        <taxon>Pooideae</taxon>
        <taxon>Poodae</taxon>
        <taxon>Poeae</taxon>
        <taxon>Poeae Chloroplast Group 2 (Poeae type)</taxon>
        <taxon>Loliodinae</taxon>
        <taxon>Loliinae</taxon>
        <taxon>Lolium</taxon>
    </lineage>
</organism>
<evidence type="ECO:0000256" key="4">
    <source>
        <dbReference type="ARBA" id="ARBA00022692"/>
    </source>
</evidence>
<evidence type="ECO:0000256" key="1">
    <source>
        <dbReference type="ARBA" id="ARBA00004127"/>
    </source>
</evidence>
<keyword evidence="5" id="KW-0375">Hydrogen ion transport</keyword>
<proteinExistence type="inferred from homology"/>
<dbReference type="AlphaFoldDB" id="A0AAD8QK81"/>
<protein>
    <submittedName>
        <fullName evidence="10">Uncharacterized protein</fullName>
    </submittedName>
</protein>
<keyword evidence="4 9" id="KW-0812">Transmembrane</keyword>
<evidence type="ECO:0000256" key="7">
    <source>
        <dbReference type="ARBA" id="ARBA00023065"/>
    </source>
</evidence>
<sequence length="74" mass="7741">MGFLVTSGIFLLAGIIGCLFSLLCCNRGPSTNLYVLPPPAKSPSGSTIILCGMGWAIVYLAQMKPLINPILSGE</sequence>
<comment type="similarity">
    <text evidence="2">Belongs to the V-ATPase e1/e2 subunit family.</text>
</comment>
<reference evidence="10" key="1">
    <citation type="submission" date="2023-07" db="EMBL/GenBank/DDBJ databases">
        <title>A chromosome-level genome assembly of Lolium multiflorum.</title>
        <authorList>
            <person name="Chen Y."/>
            <person name="Copetti D."/>
            <person name="Kolliker R."/>
            <person name="Studer B."/>
        </authorList>
    </citation>
    <scope>NUCLEOTIDE SEQUENCE</scope>
    <source>
        <strain evidence="10">02402/16</strain>
        <tissue evidence="10">Leaf</tissue>
    </source>
</reference>
<evidence type="ECO:0000313" key="11">
    <source>
        <dbReference type="Proteomes" id="UP001231189"/>
    </source>
</evidence>
<comment type="caution">
    <text evidence="10">The sequence shown here is derived from an EMBL/GenBank/DDBJ whole genome shotgun (WGS) entry which is preliminary data.</text>
</comment>
<dbReference type="Pfam" id="PF05493">
    <property type="entry name" value="ATP_synt_H"/>
    <property type="match status" value="1"/>
</dbReference>
<accession>A0AAD8QK81</accession>
<evidence type="ECO:0000256" key="2">
    <source>
        <dbReference type="ARBA" id="ARBA00008328"/>
    </source>
</evidence>
<dbReference type="GO" id="GO:0033179">
    <property type="term" value="C:proton-transporting V-type ATPase, V0 domain"/>
    <property type="evidence" value="ECO:0007669"/>
    <property type="project" value="InterPro"/>
</dbReference>
<feature type="transmembrane region" description="Helical" evidence="9">
    <location>
        <begin position="43"/>
        <end position="61"/>
    </location>
</feature>
<dbReference type="PANTHER" id="PTHR12263:SF0">
    <property type="entry name" value="V-TYPE PROTON ATPASE SUBUNIT"/>
    <property type="match status" value="1"/>
</dbReference>
<evidence type="ECO:0000256" key="9">
    <source>
        <dbReference type="SAM" id="Phobius"/>
    </source>
</evidence>
<dbReference type="EMBL" id="JAUUTY010000007">
    <property type="protein sequence ID" value="KAK1603937.1"/>
    <property type="molecule type" value="Genomic_DNA"/>
</dbReference>
<name>A0AAD8QK81_LOLMU</name>